<reference evidence="2" key="1">
    <citation type="submission" date="2023-07" db="EMBL/GenBank/DDBJ databases">
        <title>Functional and genomic diversity of the sorghum phyllosphere microbiome.</title>
        <authorList>
            <person name="Shade A."/>
        </authorList>
    </citation>
    <scope>NUCLEOTIDE SEQUENCE</scope>
    <source>
        <strain evidence="2">SORGH_AS_0457</strain>
    </source>
</reference>
<organism evidence="2 3">
    <name type="scientific">Stenotrophomonas rhizophila</name>
    <dbReference type="NCBI Taxonomy" id="216778"/>
    <lineage>
        <taxon>Bacteria</taxon>
        <taxon>Pseudomonadati</taxon>
        <taxon>Pseudomonadota</taxon>
        <taxon>Gammaproteobacteria</taxon>
        <taxon>Lysobacterales</taxon>
        <taxon>Lysobacteraceae</taxon>
        <taxon>Stenotrophomonas</taxon>
    </lineage>
</organism>
<accession>A0AAP5E8T6</accession>
<feature type="signal peptide" evidence="1">
    <location>
        <begin position="1"/>
        <end position="19"/>
    </location>
</feature>
<dbReference type="EMBL" id="JAUTAS010000001">
    <property type="protein sequence ID" value="MDQ1108094.1"/>
    <property type="molecule type" value="Genomic_DNA"/>
</dbReference>
<dbReference type="Proteomes" id="UP001226084">
    <property type="component" value="Unassembled WGS sequence"/>
</dbReference>
<keyword evidence="1" id="KW-0732">Signal</keyword>
<name>A0AAP5E8T6_9GAMM</name>
<gene>
    <name evidence="2" type="ORF">QE424_001253</name>
</gene>
<proteinExistence type="predicted"/>
<feature type="chain" id="PRO_5043015086" description="Lipoprotein" evidence="1">
    <location>
        <begin position="20"/>
        <end position="155"/>
    </location>
</feature>
<comment type="caution">
    <text evidence="2">The sequence shown here is derived from an EMBL/GenBank/DDBJ whole genome shotgun (WGS) entry which is preliminary data.</text>
</comment>
<dbReference type="AlphaFoldDB" id="A0AAP5E8T6"/>
<sequence>MRVALLLPFLLLSVGCAHQTAMTAPNAPMPTVTPGWITPAEAVFAANEDPQRGISGTFVLTVKNTDVTEDRIYLNSERDYRHQLSLNVSLDAAQREALQKQLGMPLEYLVNRRLLVQGTARRTTIAFTHDGKPSGKYYFQTQLQVSDPRHVRFAP</sequence>
<dbReference type="PROSITE" id="PS51257">
    <property type="entry name" value="PROKAR_LIPOPROTEIN"/>
    <property type="match status" value="1"/>
</dbReference>
<evidence type="ECO:0008006" key="4">
    <source>
        <dbReference type="Google" id="ProtNLM"/>
    </source>
</evidence>
<protein>
    <recommendedName>
        <fullName evidence="4">Lipoprotein</fullName>
    </recommendedName>
</protein>
<evidence type="ECO:0000313" key="2">
    <source>
        <dbReference type="EMBL" id="MDQ1108094.1"/>
    </source>
</evidence>
<evidence type="ECO:0000313" key="3">
    <source>
        <dbReference type="Proteomes" id="UP001226084"/>
    </source>
</evidence>
<evidence type="ECO:0000256" key="1">
    <source>
        <dbReference type="SAM" id="SignalP"/>
    </source>
</evidence>
<dbReference type="RefSeq" id="WP_143584577.1">
    <property type="nucleotide sequence ID" value="NZ_CP118898.1"/>
</dbReference>